<dbReference type="EMBL" id="BAAAHE010000017">
    <property type="protein sequence ID" value="GAA0620326.1"/>
    <property type="molecule type" value="Genomic_DNA"/>
</dbReference>
<organism evidence="2 3">
    <name type="scientific">Sporichthya brevicatena</name>
    <dbReference type="NCBI Taxonomy" id="171442"/>
    <lineage>
        <taxon>Bacteria</taxon>
        <taxon>Bacillati</taxon>
        <taxon>Actinomycetota</taxon>
        <taxon>Actinomycetes</taxon>
        <taxon>Sporichthyales</taxon>
        <taxon>Sporichthyaceae</taxon>
        <taxon>Sporichthya</taxon>
    </lineage>
</organism>
<protein>
    <submittedName>
        <fullName evidence="2">Uncharacterized protein</fullName>
    </submittedName>
</protein>
<keyword evidence="1" id="KW-0812">Transmembrane</keyword>
<feature type="transmembrane region" description="Helical" evidence="1">
    <location>
        <begin position="14"/>
        <end position="35"/>
    </location>
</feature>
<keyword evidence="1" id="KW-1133">Transmembrane helix</keyword>
<proteinExistence type="predicted"/>
<evidence type="ECO:0000313" key="3">
    <source>
        <dbReference type="Proteomes" id="UP001500957"/>
    </source>
</evidence>
<accession>A0ABN1GUU8</accession>
<evidence type="ECO:0000256" key="1">
    <source>
        <dbReference type="SAM" id="Phobius"/>
    </source>
</evidence>
<evidence type="ECO:0000313" key="2">
    <source>
        <dbReference type="EMBL" id="GAA0620326.1"/>
    </source>
</evidence>
<keyword evidence="1" id="KW-0472">Membrane</keyword>
<dbReference type="Proteomes" id="UP001500957">
    <property type="component" value="Unassembled WGS sequence"/>
</dbReference>
<reference evidence="2 3" key="1">
    <citation type="journal article" date="2019" name="Int. J. Syst. Evol. Microbiol.">
        <title>The Global Catalogue of Microorganisms (GCM) 10K type strain sequencing project: providing services to taxonomists for standard genome sequencing and annotation.</title>
        <authorList>
            <consortium name="The Broad Institute Genomics Platform"/>
            <consortium name="The Broad Institute Genome Sequencing Center for Infectious Disease"/>
            <person name="Wu L."/>
            <person name="Ma J."/>
        </authorList>
    </citation>
    <scope>NUCLEOTIDE SEQUENCE [LARGE SCALE GENOMIC DNA]</scope>
    <source>
        <strain evidence="2 3">JCM 10671</strain>
    </source>
</reference>
<sequence length="132" mass="14725">MAFPDSRPRRRSRLLVPVGWLALAVFLGLLGWSAWFRMAYGSFPGEDIGDRITWCGHDFRASVTDLTGQEANDDPANPLVPAFKYPPVWPQSTVHAAMRTAEELAADPTLPCAPELYVRTGSDRYTRYLPAD</sequence>
<keyword evidence="3" id="KW-1185">Reference proteome</keyword>
<name>A0ABN1GUU8_9ACTN</name>
<comment type="caution">
    <text evidence="2">The sequence shown here is derived from an EMBL/GenBank/DDBJ whole genome shotgun (WGS) entry which is preliminary data.</text>
</comment>
<dbReference type="RefSeq" id="WP_344604913.1">
    <property type="nucleotide sequence ID" value="NZ_BAAAHE010000017.1"/>
</dbReference>
<gene>
    <name evidence="2" type="ORF">GCM10009547_23630</name>
</gene>